<evidence type="ECO:0000256" key="2">
    <source>
        <dbReference type="ARBA" id="ARBA00023211"/>
    </source>
</evidence>
<keyword evidence="2 3" id="KW-0464">Manganese</keyword>
<dbReference type="GO" id="GO:0000034">
    <property type="term" value="F:adenine deaminase activity"/>
    <property type="evidence" value="ECO:0007669"/>
    <property type="project" value="UniProtKB-UniRule"/>
</dbReference>
<dbReference type="Pfam" id="PF13382">
    <property type="entry name" value="Adenine_deam_C"/>
    <property type="match status" value="1"/>
</dbReference>
<keyword evidence="7" id="KW-1185">Reference proteome</keyword>
<accession>A0A126T582</accession>
<comment type="similarity">
    <text evidence="3">Belongs to the metallo-dependent hydrolases superfamily. Adenine deaminase family.</text>
</comment>
<dbReference type="GO" id="GO:0006146">
    <property type="term" value="P:adenine catabolic process"/>
    <property type="evidence" value="ECO:0007669"/>
    <property type="project" value="InterPro"/>
</dbReference>
<dbReference type="CDD" id="cd01295">
    <property type="entry name" value="AdeC"/>
    <property type="match status" value="1"/>
</dbReference>
<gene>
    <name evidence="3" type="primary">ade</name>
    <name evidence="6" type="ORF">JT25_010405</name>
</gene>
<dbReference type="PANTHER" id="PTHR11113:SF2">
    <property type="entry name" value="ADENINE DEAMINASE"/>
    <property type="match status" value="1"/>
</dbReference>
<dbReference type="InterPro" id="IPR006680">
    <property type="entry name" value="Amidohydro-rel"/>
</dbReference>
<sequence length="557" mass="60076">MSHPYDGSITANIVRITSKRIVVAEIQWRDGVISALSELRGEDARLPYLIPGFIDAHVHIESSMLTPSEFARLAVRHGTVATVSDPHEIANVLGVPGVQYMLDNANQTPFKFFFGAPSCVPATPFETAGARIDCDQLQSLYQTQQIRYLSEMMNYPGVLASDPDILAKLDLARRQGFRIDGHAPGLVGKGLARYAEAGISSDHECTELTEAEEKLACGMAILIREGSAARNFDALHSLISRFPNKVMFCSDDKHPDDLLAGHINSLAARAIAKGHDLFAVLQCACLNPIDHYGLPVGRLRVGDSMDAVLLENLQTLQPINTWIAGQLVASHGRSLLPSIKPQALNHFLARKVVPTDLEIADPGGLVRVIKALDDQLFTQQLLVEPNVCGGKVVADIKRDILWLVVVNRYQPCPPAVALIQGFGLRQGALASSVAHDSHNIIAVGCDAETLCLAVNSIVDSQGGIISVCDGKIHSLPLPIAGLMSDADGDWVAARYAALDSVAKRMGSTLSAPFMTLSFMALLVIPELKLSDQGLFDSRRFQFTSLAVQGDQAKDSAN</sequence>
<keyword evidence="1 3" id="KW-0378">Hydrolase</keyword>
<dbReference type="EMBL" id="CP014476">
    <property type="protein sequence ID" value="AMK76894.1"/>
    <property type="molecule type" value="Genomic_DNA"/>
</dbReference>
<proteinExistence type="inferred from homology"/>
<dbReference type="KEGG" id="mdn:JT25_010405"/>
<protein>
    <recommendedName>
        <fullName evidence="3">Adenine deaminase</fullName>
        <shortName evidence="3">Adenase</shortName>
        <shortName evidence="3">Adenine aminase</shortName>
        <ecNumber evidence="3">3.5.4.2</ecNumber>
    </recommendedName>
</protein>
<dbReference type="AlphaFoldDB" id="A0A126T582"/>
<evidence type="ECO:0000259" key="4">
    <source>
        <dbReference type="Pfam" id="PF01979"/>
    </source>
</evidence>
<dbReference type="PANTHER" id="PTHR11113">
    <property type="entry name" value="N-ACETYLGLUCOSAMINE-6-PHOSPHATE DEACETYLASE"/>
    <property type="match status" value="1"/>
</dbReference>
<dbReference type="Proteomes" id="UP000030512">
    <property type="component" value="Chromosome"/>
</dbReference>
<dbReference type="RefSeq" id="WP_036272588.1">
    <property type="nucleotide sequence ID" value="NZ_CP014476.1"/>
</dbReference>
<evidence type="ECO:0000313" key="7">
    <source>
        <dbReference type="Proteomes" id="UP000030512"/>
    </source>
</evidence>
<dbReference type="OrthoDB" id="9766983at2"/>
<dbReference type="STRING" id="1538553.JT25_010405"/>
<dbReference type="InterPro" id="IPR006679">
    <property type="entry name" value="Adenine_deam"/>
</dbReference>
<dbReference type="Pfam" id="PF01979">
    <property type="entry name" value="Amidohydro_1"/>
    <property type="match status" value="1"/>
</dbReference>
<comment type="cofactor">
    <cofactor evidence="3">
        <name>Mn(2+)</name>
        <dbReference type="ChEBI" id="CHEBI:29035"/>
    </cofactor>
</comment>
<reference evidence="6 7" key="1">
    <citation type="journal article" date="2015" name="Environ. Microbiol.">
        <title>Methane oxidation coupled to nitrate reduction under hypoxia by the Gammaproteobacterium Methylomonas denitrificans, sp. nov. type strain FJG1.</title>
        <authorList>
            <person name="Kits K.D."/>
            <person name="Klotz M.G."/>
            <person name="Stein L.Y."/>
        </authorList>
    </citation>
    <scope>NUCLEOTIDE SEQUENCE [LARGE SCALE GENOMIC DNA]</scope>
    <source>
        <strain evidence="6 7">FJG1</strain>
    </source>
</reference>
<evidence type="ECO:0000256" key="3">
    <source>
        <dbReference type="HAMAP-Rule" id="MF_01518"/>
    </source>
</evidence>
<feature type="domain" description="Amidohydrolase-related" evidence="4">
    <location>
        <begin position="48"/>
        <end position="328"/>
    </location>
</feature>
<dbReference type="InterPro" id="IPR032466">
    <property type="entry name" value="Metal_Hydrolase"/>
</dbReference>
<name>A0A126T582_9GAMM</name>
<feature type="domain" description="Adenine deaminase C-terminal" evidence="5">
    <location>
        <begin position="375"/>
        <end position="541"/>
    </location>
</feature>
<evidence type="ECO:0000259" key="5">
    <source>
        <dbReference type="Pfam" id="PF13382"/>
    </source>
</evidence>
<dbReference type="HAMAP" id="MF_01518">
    <property type="entry name" value="Adenine_deamin"/>
    <property type="match status" value="1"/>
</dbReference>
<dbReference type="EC" id="3.5.4.2" evidence="3"/>
<dbReference type="SUPFAM" id="SSF51556">
    <property type="entry name" value="Metallo-dependent hydrolases"/>
    <property type="match status" value="1"/>
</dbReference>
<dbReference type="Gene3D" id="3.20.20.140">
    <property type="entry name" value="Metal-dependent hydrolases"/>
    <property type="match status" value="1"/>
</dbReference>
<dbReference type="InterPro" id="IPR026912">
    <property type="entry name" value="Adenine_deam_C"/>
</dbReference>
<organism evidence="6 7">
    <name type="scientific">Methylomonas denitrificans</name>
    <dbReference type="NCBI Taxonomy" id="1538553"/>
    <lineage>
        <taxon>Bacteria</taxon>
        <taxon>Pseudomonadati</taxon>
        <taxon>Pseudomonadota</taxon>
        <taxon>Gammaproteobacteria</taxon>
        <taxon>Methylococcales</taxon>
        <taxon>Methylococcaceae</taxon>
        <taxon>Methylomonas</taxon>
    </lineage>
</organism>
<dbReference type="NCBIfam" id="TIGR01178">
    <property type="entry name" value="ade"/>
    <property type="match status" value="1"/>
</dbReference>
<evidence type="ECO:0000313" key="6">
    <source>
        <dbReference type="EMBL" id="AMK76894.1"/>
    </source>
</evidence>
<evidence type="ECO:0000256" key="1">
    <source>
        <dbReference type="ARBA" id="ARBA00022801"/>
    </source>
</evidence>
<comment type="catalytic activity">
    <reaction evidence="3">
        <text>adenine + H2O + H(+) = hypoxanthine + NH4(+)</text>
        <dbReference type="Rhea" id="RHEA:23688"/>
        <dbReference type="ChEBI" id="CHEBI:15377"/>
        <dbReference type="ChEBI" id="CHEBI:15378"/>
        <dbReference type="ChEBI" id="CHEBI:16708"/>
        <dbReference type="ChEBI" id="CHEBI:17368"/>
        <dbReference type="ChEBI" id="CHEBI:28938"/>
        <dbReference type="EC" id="3.5.4.2"/>
    </reaction>
</comment>